<dbReference type="EMBL" id="JBJJXI010000049">
    <property type="protein sequence ID" value="KAL3401151.1"/>
    <property type="molecule type" value="Genomic_DNA"/>
</dbReference>
<keyword evidence="5" id="KW-1185">Reference proteome</keyword>
<feature type="compositionally biased region" description="Polar residues" evidence="1">
    <location>
        <begin position="255"/>
        <end position="264"/>
    </location>
</feature>
<evidence type="ECO:0000313" key="5">
    <source>
        <dbReference type="Proteomes" id="UP001627154"/>
    </source>
</evidence>
<dbReference type="Pfam" id="PF15275">
    <property type="entry name" value="PEHE"/>
    <property type="match status" value="1"/>
</dbReference>
<dbReference type="PANTHER" id="PTHR21656:SF2">
    <property type="entry name" value="MALE-SPECIFIC LETHAL 1 HOMOLOG"/>
    <property type="match status" value="1"/>
</dbReference>
<name>A0ABD2X6X1_9HYME</name>
<dbReference type="PANTHER" id="PTHR21656">
    <property type="entry name" value="MALE-SPECIFIC LETHAL-1 PROTEIN"/>
    <property type="match status" value="1"/>
</dbReference>
<feature type="compositionally biased region" description="Basic and acidic residues" evidence="1">
    <location>
        <begin position="317"/>
        <end position="328"/>
    </location>
</feature>
<proteinExistence type="predicted"/>
<organism evidence="4 5">
    <name type="scientific">Trichogramma kaykai</name>
    <dbReference type="NCBI Taxonomy" id="54128"/>
    <lineage>
        <taxon>Eukaryota</taxon>
        <taxon>Metazoa</taxon>
        <taxon>Ecdysozoa</taxon>
        <taxon>Arthropoda</taxon>
        <taxon>Hexapoda</taxon>
        <taxon>Insecta</taxon>
        <taxon>Pterygota</taxon>
        <taxon>Neoptera</taxon>
        <taxon>Endopterygota</taxon>
        <taxon>Hymenoptera</taxon>
        <taxon>Apocrita</taxon>
        <taxon>Proctotrupomorpha</taxon>
        <taxon>Chalcidoidea</taxon>
        <taxon>Trichogrammatidae</taxon>
        <taxon>Trichogramma</taxon>
    </lineage>
</organism>
<dbReference type="GO" id="GO:1902562">
    <property type="term" value="C:H4 histone acetyltransferase complex"/>
    <property type="evidence" value="ECO:0007669"/>
    <property type="project" value="UniProtKB-ARBA"/>
</dbReference>
<dbReference type="InterPro" id="IPR029332">
    <property type="entry name" value="PEHE_dom"/>
</dbReference>
<dbReference type="SMART" id="SM01300">
    <property type="entry name" value="PEHE"/>
    <property type="match status" value="1"/>
</dbReference>
<dbReference type="Proteomes" id="UP001627154">
    <property type="component" value="Unassembled WGS sequence"/>
</dbReference>
<feature type="region of interest" description="Disordered" evidence="1">
    <location>
        <begin position="1"/>
        <end position="38"/>
    </location>
</feature>
<dbReference type="Gene3D" id="1.20.5.170">
    <property type="match status" value="1"/>
</dbReference>
<keyword evidence="2" id="KW-1133">Transmembrane helix</keyword>
<keyword evidence="2" id="KW-0812">Transmembrane</keyword>
<dbReference type="InterPro" id="IPR026711">
    <property type="entry name" value="Msl-1"/>
</dbReference>
<evidence type="ECO:0000313" key="4">
    <source>
        <dbReference type="EMBL" id="KAL3401151.1"/>
    </source>
</evidence>
<evidence type="ECO:0000259" key="3">
    <source>
        <dbReference type="PROSITE" id="PS52052"/>
    </source>
</evidence>
<dbReference type="AlphaFoldDB" id="A0ABD2X6X1"/>
<feature type="region of interest" description="Disordered" evidence="1">
    <location>
        <begin position="304"/>
        <end position="339"/>
    </location>
</feature>
<sequence>MSSSPAAQQQQQQQQQLPKHRSPSPQQQQQQQQQQFLHNKVLNGEVTTSDAIAPAPVLPVSSHKKSRAPLDGVVSSTQRQRNVARLSHAKVEEETKGEVVVNNMVAAMNEHLTASSTTNSVRLTTVSSKIKELKSKDKNNTIISDNRKVVSILGYPCDFDHMYASMIDGESSTATSALGSGSLKDTETRHNSLIEVKHLKELLLLHLDLIQQQSEQIVTKDKLLTALRQENENLKMRLERMDRRVNLQKMRSDSSENANDQSGPCSPPHLNASPNSLPSKSDRNKDSNLVECISSQHNESFKFRLSSSGGITPVKQESPDKLDCKQESNEEAWDSKKRRKSELTAVNNCAKRKRGISSSSTISNDTMSTVPESFGGKGPNFEVLRKLEKKGKSLTKRESFLTSEEPYYTAVGEPNYSLCLKSRVSPEETTSSNLEVPNWRVKVYTSCYTMEGTENLDDEIFNKRHLKLENDERRRKRWDVQRIREQRHIEKLKQRQEKQNHHPACLNLNHSGPCLSATEENNVTTLWPEIDQLQSIQVDDYIPVSAFGSSIPCYTASIFSLPWFINAKSKIRRNKRLSNRRKKSRR</sequence>
<dbReference type="Gene3D" id="6.10.250.2000">
    <property type="match status" value="1"/>
</dbReference>
<dbReference type="PROSITE" id="PS52052">
    <property type="entry name" value="PEHE"/>
    <property type="match status" value="1"/>
</dbReference>
<evidence type="ECO:0000256" key="2">
    <source>
        <dbReference type="SAM" id="Phobius"/>
    </source>
</evidence>
<protein>
    <recommendedName>
        <fullName evidence="3">PEHE domain-containing protein</fullName>
    </recommendedName>
</protein>
<feature type="region of interest" description="Disordered" evidence="1">
    <location>
        <begin position="57"/>
        <end position="88"/>
    </location>
</feature>
<accession>A0ABD2X6X1</accession>
<reference evidence="4 5" key="1">
    <citation type="journal article" date="2024" name="bioRxiv">
        <title>A reference genome for Trichogramma kaykai: A tiny desert-dwelling parasitoid wasp with competing sex-ratio distorters.</title>
        <authorList>
            <person name="Culotta J."/>
            <person name="Lindsey A.R."/>
        </authorList>
    </citation>
    <scope>NUCLEOTIDE SEQUENCE [LARGE SCALE GENOMIC DNA]</scope>
    <source>
        <strain evidence="4 5">KSX58</strain>
    </source>
</reference>
<gene>
    <name evidence="4" type="ORF">TKK_005770</name>
</gene>
<evidence type="ECO:0000256" key="1">
    <source>
        <dbReference type="SAM" id="MobiDB-lite"/>
    </source>
</evidence>
<keyword evidence="2" id="KW-0472">Membrane</keyword>
<feature type="region of interest" description="Disordered" evidence="1">
    <location>
        <begin position="249"/>
        <end position="285"/>
    </location>
</feature>
<feature type="compositionally biased region" description="Low complexity" evidence="1">
    <location>
        <begin position="26"/>
        <end position="35"/>
    </location>
</feature>
<feature type="domain" description="PEHE" evidence="3">
    <location>
        <begin position="433"/>
        <end position="563"/>
    </location>
</feature>
<feature type="transmembrane region" description="Helical" evidence="2">
    <location>
        <begin position="541"/>
        <end position="565"/>
    </location>
</feature>
<comment type="caution">
    <text evidence="4">The sequence shown here is derived from an EMBL/GenBank/DDBJ whole genome shotgun (WGS) entry which is preliminary data.</text>
</comment>